<reference evidence="1 2" key="1">
    <citation type="submission" date="2018-03" db="EMBL/GenBank/DDBJ databases">
        <title>Genomic Encyclopedia of Archaeal and Bacterial Type Strains, Phase II (KMG-II): from individual species to whole genera.</title>
        <authorList>
            <person name="Goeker M."/>
        </authorList>
    </citation>
    <scope>NUCLEOTIDE SEQUENCE [LARGE SCALE GENOMIC DNA]</scope>
    <source>
        <strain evidence="1 2">DSM 100346</strain>
    </source>
</reference>
<protein>
    <submittedName>
        <fullName evidence="1">Uncharacterized protein</fullName>
    </submittedName>
</protein>
<evidence type="ECO:0000313" key="2">
    <source>
        <dbReference type="Proteomes" id="UP000245880"/>
    </source>
</evidence>
<name>A0A315ZUW5_9BACT</name>
<comment type="caution">
    <text evidence="1">The sequence shown here is derived from an EMBL/GenBank/DDBJ whole genome shotgun (WGS) entry which is preliminary data.</text>
</comment>
<evidence type="ECO:0000313" key="1">
    <source>
        <dbReference type="EMBL" id="PWJ48434.1"/>
    </source>
</evidence>
<dbReference type="EMBL" id="QGDT01000054">
    <property type="protein sequence ID" value="PWJ48434.1"/>
    <property type="molecule type" value="Genomic_DNA"/>
</dbReference>
<dbReference type="AlphaFoldDB" id="A0A315ZUW5"/>
<gene>
    <name evidence="1" type="ORF">CLV98_1542</name>
</gene>
<proteinExistence type="predicted"/>
<sequence length="74" mass="8416">MKGPYALTMAKKERIWRVIPDYVGKVTIESQKKQVVLTNELSQEQLLDLAKDPIALGFLEQTTLTEPKNGEENQ</sequence>
<accession>A0A315ZUW5</accession>
<keyword evidence="2" id="KW-1185">Reference proteome</keyword>
<organism evidence="1 2">
    <name type="scientific">Dyadobacter jejuensis</name>
    <dbReference type="NCBI Taxonomy" id="1082580"/>
    <lineage>
        <taxon>Bacteria</taxon>
        <taxon>Pseudomonadati</taxon>
        <taxon>Bacteroidota</taxon>
        <taxon>Cytophagia</taxon>
        <taxon>Cytophagales</taxon>
        <taxon>Spirosomataceae</taxon>
        <taxon>Dyadobacter</taxon>
    </lineage>
</organism>
<dbReference type="Proteomes" id="UP000245880">
    <property type="component" value="Unassembled WGS sequence"/>
</dbReference>